<comment type="similarity">
    <text evidence="10">Belongs to the DEAD box helicase family.</text>
</comment>
<dbReference type="PROSITE" id="PS51194">
    <property type="entry name" value="HELICASE_CTER"/>
    <property type="match status" value="1"/>
</dbReference>
<dbReference type="Gene3D" id="1.10.3210.30">
    <property type="match status" value="1"/>
</dbReference>
<feature type="domain" description="Helicase C-terminal" evidence="12">
    <location>
        <begin position="451"/>
        <end position="605"/>
    </location>
</feature>
<keyword evidence="15" id="KW-1185">Reference proteome</keyword>
<accession>A0ABS1GJT7</accession>
<protein>
    <submittedName>
        <fullName evidence="14">CRISPR-associated helicase Cas3</fullName>
    </submittedName>
</protein>
<dbReference type="InterPro" id="IPR001650">
    <property type="entry name" value="Helicase_C-like"/>
</dbReference>
<dbReference type="NCBIfam" id="TIGR01596">
    <property type="entry name" value="cas3_HD"/>
    <property type="match status" value="1"/>
</dbReference>
<evidence type="ECO:0000256" key="3">
    <source>
        <dbReference type="ARBA" id="ARBA00022722"/>
    </source>
</evidence>
<dbReference type="CDD" id="cd09641">
    <property type="entry name" value="Cas3''_I"/>
    <property type="match status" value="1"/>
</dbReference>
<dbReference type="InterPro" id="IPR050079">
    <property type="entry name" value="DEAD_box_RNA_helicase"/>
</dbReference>
<dbReference type="PROSITE" id="PS51192">
    <property type="entry name" value="HELICASE_ATP_BIND_1"/>
    <property type="match status" value="1"/>
</dbReference>
<keyword evidence="8" id="KW-0067">ATP-binding</keyword>
<dbReference type="SUPFAM" id="SSF52540">
    <property type="entry name" value="P-loop containing nucleoside triphosphate hydrolases"/>
    <property type="match status" value="1"/>
</dbReference>
<sequence>MAKTYAKIYYEDGKPYPETLKQHTENLLKQIEILTDLYKEELNSIGLEEEFFNHLKIACLFHDTGKISSHFQKKLKKILGETVKLPEGLNKEIPHNFLSGIFLLEKDLKEQIKKEYFLPVFYCVVFHHSRNIDFSPEYLQLVIEKDIKQNVSTLSWLLDYGFKSINVSPERAKILYKRIEEYLFNQGRTPQIKKDKKFIFLKGFLHRADHSASAQVSIEEKRINNPEKKLLNYLKTVKNSSGLKPFQQEASKYRNENILLTASTGMGKTEFAVNWIGKDKAFYTLPVRVSVNAMYERFSNIFGKENIGLLHSDAVFYGFDKPETFEDLLSIEEHIARTQSTRQLSMPITITTADQLFTATFKYSGYEKIYSTLAYSKIILDEPQSYSPDTLAVIIKGLQEISQLGGRFCFMSATIHPFVVKYLKDYCKILPPQFHKEKKHRINLTGEPIENLKNYMIKEYKNGKKVLVILNTVKKAQEVYKLLREEDLNVNLLHSLFIQRDRKQKEQKIQNPEEPVIWITTQLVEASLDIDYDVLFTEIASLDSLVQRMGRVYRKSGRNITESSNPNIIISTAQPSDKGKIYDKDIVNLTKEALKEFDEKILLEEDKQNLMNKVFSEEKIKNTNFFKKFIKNMELLELGFQAESKREAQQLFREIYNIQVIPENVYNENLEKIENLIESILDKSKPYPERLKSMYDLNNYTVNIPYFRIKETLPTAVTPQKIKTQIFTVSLRYDKGLGLVLEEEELGKIL</sequence>
<keyword evidence="9" id="KW-0051">Antiviral defense</keyword>
<dbReference type="Pfam" id="PF22590">
    <property type="entry name" value="Cas3-like_C_2"/>
    <property type="match status" value="1"/>
</dbReference>
<evidence type="ECO:0000256" key="7">
    <source>
        <dbReference type="ARBA" id="ARBA00022806"/>
    </source>
</evidence>
<comment type="caution">
    <text evidence="14">The sequence shown here is derived from an EMBL/GenBank/DDBJ whole genome shotgun (WGS) entry which is preliminary data.</text>
</comment>
<dbReference type="InterPro" id="IPR006483">
    <property type="entry name" value="CRISPR-assoc_Cas3_HD"/>
</dbReference>
<keyword evidence="7" id="KW-0347">Helicase</keyword>
<dbReference type="InterPro" id="IPR014001">
    <property type="entry name" value="Helicase_ATP-bd"/>
</dbReference>
<dbReference type="InterPro" id="IPR006474">
    <property type="entry name" value="Helicase_Cas3_CRISPR-ass_core"/>
</dbReference>
<dbReference type="PANTHER" id="PTHR47959">
    <property type="entry name" value="ATP-DEPENDENT RNA HELICASE RHLE-RELATED"/>
    <property type="match status" value="1"/>
</dbReference>
<dbReference type="NCBIfam" id="TIGR01587">
    <property type="entry name" value="cas3_core"/>
    <property type="match status" value="1"/>
</dbReference>
<evidence type="ECO:0000259" key="12">
    <source>
        <dbReference type="PROSITE" id="PS51194"/>
    </source>
</evidence>
<reference evidence="14 15" key="1">
    <citation type="journal article" date="2021" name="Syst. Appl. Microbiol.">
        <title>Persephonella atlantica sp. nov.: How to adapt to physico-chemical gradients in high temperature hydrothermal habitats.</title>
        <authorList>
            <person name="Francois D.X."/>
            <person name="Godfroy A."/>
            <person name="Mathien C."/>
            <person name="Aube J."/>
            <person name="Cathalot C."/>
            <person name="Lesongeur F."/>
            <person name="L'Haridon S."/>
            <person name="Philippon X."/>
            <person name="Roussel E.G."/>
        </authorList>
    </citation>
    <scope>NUCLEOTIDE SEQUENCE [LARGE SCALE GENOMIC DNA]</scope>
    <source>
        <strain evidence="14 15">MO1340</strain>
    </source>
</reference>
<keyword evidence="4" id="KW-0479">Metal-binding</keyword>
<evidence type="ECO:0000256" key="6">
    <source>
        <dbReference type="ARBA" id="ARBA00022801"/>
    </source>
</evidence>
<evidence type="ECO:0000256" key="10">
    <source>
        <dbReference type="ARBA" id="ARBA00038437"/>
    </source>
</evidence>
<dbReference type="PROSITE" id="PS51643">
    <property type="entry name" value="HD_CAS3"/>
    <property type="match status" value="1"/>
</dbReference>
<dbReference type="InterPro" id="IPR027417">
    <property type="entry name" value="P-loop_NTPase"/>
</dbReference>
<dbReference type="EMBL" id="JAACYA010000002">
    <property type="protein sequence ID" value="MBK3333105.1"/>
    <property type="molecule type" value="Genomic_DNA"/>
</dbReference>
<dbReference type="PANTHER" id="PTHR47959:SF16">
    <property type="entry name" value="CRISPR-ASSOCIATED NUCLEASE_HELICASE CAS3-RELATED"/>
    <property type="match status" value="1"/>
</dbReference>
<feature type="domain" description="Helicase ATP-binding" evidence="11">
    <location>
        <begin position="249"/>
        <end position="433"/>
    </location>
</feature>
<evidence type="ECO:0000259" key="11">
    <source>
        <dbReference type="PROSITE" id="PS51192"/>
    </source>
</evidence>
<keyword evidence="3" id="KW-0540">Nuclease</keyword>
<dbReference type="SMART" id="SM00490">
    <property type="entry name" value="HELICc"/>
    <property type="match status" value="1"/>
</dbReference>
<keyword evidence="5" id="KW-0547">Nucleotide-binding</keyword>
<dbReference type="Pfam" id="PF00270">
    <property type="entry name" value="DEAD"/>
    <property type="match status" value="1"/>
</dbReference>
<dbReference type="RefSeq" id="WP_200674528.1">
    <property type="nucleotide sequence ID" value="NZ_JAACYA010000002.1"/>
</dbReference>
<dbReference type="Pfam" id="PF18019">
    <property type="entry name" value="Cas3_HD"/>
    <property type="match status" value="1"/>
</dbReference>
<comment type="similarity">
    <text evidence="1">In the N-terminal section; belongs to the CRISPR-associated nuclease Cas3-HD family.</text>
</comment>
<evidence type="ECO:0000256" key="5">
    <source>
        <dbReference type="ARBA" id="ARBA00022741"/>
    </source>
</evidence>
<dbReference type="InterPro" id="IPR038257">
    <property type="entry name" value="CRISPR-assoc_Cas3_HD_sf"/>
</dbReference>
<comment type="similarity">
    <text evidence="2">In the central section; belongs to the CRISPR-associated helicase Cas3 family.</text>
</comment>
<evidence type="ECO:0000256" key="4">
    <source>
        <dbReference type="ARBA" id="ARBA00022723"/>
    </source>
</evidence>
<dbReference type="Proteomes" id="UP000772812">
    <property type="component" value="Unassembled WGS sequence"/>
</dbReference>
<keyword evidence="6" id="KW-0378">Hydrolase</keyword>
<organism evidence="14 15">
    <name type="scientific">Persephonella atlantica</name>
    <dbReference type="NCBI Taxonomy" id="2699429"/>
    <lineage>
        <taxon>Bacteria</taxon>
        <taxon>Pseudomonadati</taxon>
        <taxon>Aquificota</taxon>
        <taxon>Aquificia</taxon>
        <taxon>Aquificales</taxon>
        <taxon>Hydrogenothermaceae</taxon>
        <taxon>Persephonella</taxon>
    </lineage>
</organism>
<feature type="domain" description="HD Cas3-type" evidence="13">
    <location>
        <begin position="13"/>
        <end position="211"/>
    </location>
</feature>
<dbReference type="InterPro" id="IPR011545">
    <property type="entry name" value="DEAD/DEAH_box_helicase_dom"/>
</dbReference>
<evidence type="ECO:0000256" key="8">
    <source>
        <dbReference type="ARBA" id="ARBA00022840"/>
    </source>
</evidence>
<dbReference type="InterPro" id="IPR054712">
    <property type="entry name" value="Cas3-like_dom"/>
</dbReference>
<gene>
    <name evidence="14" type="primary">cas3</name>
    <name evidence="14" type="ORF">GWK41_08485</name>
</gene>
<evidence type="ECO:0000256" key="2">
    <source>
        <dbReference type="ARBA" id="ARBA00009046"/>
    </source>
</evidence>
<dbReference type="Gene3D" id="3.40.50.300">
    <property type="entry name" value="P-loop containing nucleotide triphosphate hydrolases"/>
    <property type="match status" value="2"/>
</dbReference>
<evidence type="ECO:0000313" key="15">
    <source>
        <dbReference type="Proteomes" id="UP000772812"/>
    </source>
</evidence>
<evidence type="ECO:0000313" key="14">
    <source>
        <dbReference type="EMBL" id="MBK3333105.1"/>
    </source>
</evidence>
<evidence type="ECO:0000256" key="1">
    <source>
        <dbReference type="ARBA" id="ARBA00006847"/>
    </source>
</evidence>
<evidence type="ECO:0000256" key="9">
    <source>
        <dbReference type="ARBA" id="ARBA00023118"/>
    </source>
</evidence>
<evidence type="ECO:0000259" key="13">
    <source>
        <dbReference type="PROSITE" id="PS51643"/>
    </source>
</evidence>
<dbReference type="SMART" id="SM00487">
    <property type="entry name" value="DEXDc"/>
    <property type="match status" value="1"/>
</dbReference>
<proteinExistence type="inferred from homology"/>
<name>A0ABS1GJT7_9AQUI</name>